<dbReference type="RefSeq" id="WP_040987042.1">
    <property type="nucleotide sequence ID" value="NZ_JBFRUC010000029.1"/>
</dbReference>
<accession>A0A0C2JVW5</accession>
<dbReference type="OrthoDB" id="5889729at2"/>
<organism evidence="1 2">
    <name type="scientific">Vibrio renipiscarius</name>
    <dbReference type="NCBI Taxonomy" id="1461322"/>
    <lineage>
        <taxon>Bacteria</taxon>
        <taxon>Pseudomonadati</taxon>
        <taxon>Pseudomonadota</taxon>
        <taxon>Gammaproteobacteria</taxon>
        <taxon>Vibrionales</taxon>
        <taxon>Vibrionaceae</taxon>
        <taxon>Vibrio</taxon>
    </lineage>
</organism>
<evidence type="ECO:0000313" key="2">
    <source>
        <dbReference type="Proteomes" id="UP000031672"/>
    </source>
</evidence>
<reference evidence="1 2" key="1">
    <citation type="submission" date="2014-11" db="EMBL/GenBank/DDBJ databases">
        <title>Draft Genome Sequence of Vibrio piscirenalis strains CECT 8603T and CECT 8604, two marine Gammaproteobacterium isolated from cultured gilthead sea bream (Sparus aurata).</title>
        <authorList>
            <person name="Arahal D.R."/>
            <person name="Rodrigo-Torres L."/>
            <person name="Lucena T."/>
            <person name="Pujalte M.J."/>
        </authorList>
    </citation>
    <scope>NUCLEOTIDE SEQUENCE [LARGE SCALE GENOMIC DNA]</scope>
    <source>
        <strain evidence="1 2">DCR 1-4-2</strain>
    </source>
</reference>
<dbReference type="GO" id="GO:0004527">
    <property type="term" value="F:exonuclease activity"/>
    <property type="evidence" value="ECO:0007669"/>
    <property type="project" value="UniProtKB-KW"/>
</dbReference>
<proteinExistence type="predicted"/>
<gene>
    <name evidence="1" type="ORF">OJ16_02535</name>
</gene>
<dbReference type="EMBL" id="JTKH01000003">
    <property type="protein sequence ID" value="KII82079.1"/>
    <property type="molecule type" value="Genomic_DNA"/>
</dbReference>
<accession>A0A0C2NL54</accession>
<name>A0A0C2JVW5_9VIBR</name>
<sequence>MKTIICNSLQSFWDMAENDLLINLDVHCVFPTSEHLQKFIINSQEKYQIRSISFTSAFL</sequence>
<comment type="caution">
    <text evidence="1">The sequence shown here is derived from an EMBL/GenBank/DDBJ whole genome shotgun (WGS) entry which is preliminary data.</text>
</comment>
<keyword evidence="1" id="KW-0378">Hydrolase</keyword>
<evidence type="ECO:0000313" key="1">
    <source>
        <dbReference type="EMBL" id="KII82079.1"/>
    </source>
</evidence>
<protein>
    <submittedName>
        <fullName evidence="1">Exonuclease V subunit gamma</fullName>
    </submittedName>
</protein>
<keyword evidence="2" id="KW-1185">Reference proteome</keyword>
<dbReference type="Proteomes" id="UP000031672">
    <property type="component" value="Unassembled WGS sequence"/>
</dbReference>
<keyword evidence="1" id="KW-0540">Nuclease</keyword>
<keyword evidence="1" id="KW-0269">Exonuclease</keyword>
<dbReference type="AlphaFoldDB" id="A0A0C2JVW5"/>